<dbReference type="Gene3D" id="3.30.565.10">
    <property type="entry name" value="Histidine kinase-like ATPase, C-terminal domain"/>
    <property type="match status" value="1"/>
</dbReference>
<evidence type="ECO:0000313" key="7">
    <source>
        <dbReference type="Proteomes" id="UP000286954"/>
    </source>
</evidence>
<organism evidence="6 7">
    <name type="scientific">Glycocaulis alkaliphilus</name>
    <dbReference type="NCBI Taxonomy" id="1434191"/>
    <lineage>
        <taxon>Bacteria</taxon>
        <taxon>Pseudomonadati</taxon>
        <taxon>Pseudomonadota</taxon>
        <taxon>Alphaproteobacteria</taxon>
        <taxon>Maricaulales</taxon>
        <taxon>Maricaulaceae</taxon>
        <taxon>Glycocaulis</taxon>
    </lineage>
</organism>
<dbReference type="GO" id="GO:0009927">
    <property type="term" value="F:histidine phosphotransfer kinase activity"/>
    <property type="evidence" value="ECO:0007669"/>
    <property type="project" value="TreeGrafter"/>
</dbReference>
<name>A0A3T0EB07_9PROT</name>
<protein>
    <recommendedName>
        <fullName evidence="2">histidine kinase</fullName>
        <ecNumber evidence="2">2.7.13.3</ecNumber>
    </recommendedName>
</protein>
<dbReference type="PRINTS" id="PR00344">
    <property type="entry name" value="BCTRLSENSOR"/>
</dbReference>
<dbReference type="Pfam" id="PF02518">
    <property type="entry name" value="HATPase_c"/>
    <property type="match status" value="1"/>
</dbReference>
<dbReference type="Pfam" id="PF00512">
    <property type="entry name" value="HisKA"/>
    <property type="match status" value="1"/>
</dbReference>
<gene>
    <name evidence="6" type="ORF">X907_2100</name>
</gene>
<sequence>MITLATRLGRWIARTRARWIHALWAALWLCAAVSALMLGSPLETAALLAATALPGLVGLRLARADGWSDAARAFIVISWVVPVLALAALPGGPAWLTPFAALAGGAALAASRQYGGALVSLLVNSASLFIMFYAGVVQPAASGLPFPLELGLAAYLGLGVLVALAGLLPALTRLDRQNAGVQPLADGFVHAPSALIVCDADGRMQAASLAARSLMPGLPRDVAGLPVSHLAYEDEGRDMLEHQLHKASGSIVTQMRGDNGRPVTLEARAHRAGEGFVVALSVPQREDKILDRLARERDEAVAASKAKSEFLAAISHELRTPLNAIIGFSDLMKQRLFGPMPARYAEYADLIHESGVHLLDLIGDVLDMSKIEADRYELLRETFDAGEVVETCVRMMRLRAEDKNIRLSCDLRESELTVHADRKALRQIVLNLLSNAIKFTPDGGAVVVMLRASGAELVLAVGDSGPGMSEAEVSRLGHAYAQAANAHQSDERGSGLGLALVHALAGLHGGTMSLQSRLGEGTTVTVSLPVVSASDDGILKSDPETPAVHEQIRLAQAAGEAIVQQAAAS</sequence>
<evidence type="ECO:0000256" key="1">
    <source>
        <dbReference type="ARBA" id="ARBA00000085"/>
    </source>
</evidence>
<dbReference type="PROSITE" id="PS50109">
    <property type="entry name" value="HIS_KIN"/>
    <property type="match status" value="1"/>
</dbReference>
<dbReference type="Gene3D" id="1.10.287.130">
    <property type="match status" value="1"/>
</dbReference>
<dbReference type="PANTHER" id="PTHR43047">
    <property type="entry name" value="TWO-COMPONENT HISTIDINE PROTEIN KINASE"/>
    <property type="match status" value="1"/>
</dbReference>
<dbReference type="EMBL" id="CP018911">
    <property type="protein sequence ID" value="AZU04623.1"/>
    <property type="molecule type" value="Genomic_DNA"/>
</dbReference>
<dbReference type="KEGG" id="gak:X907_2100"/>
<dbReference type="InterPro" id="IPR000014">
    <property type="entry name" value="PAS"/>
</dbReference>
<evidence type="ECO:0000256" key="4">
    <source>
        <dbReference type="ARBA" id="ARBA00022679"/>
    </source>
</evidence>
<dbReference type="InterPro" id="IPR036097">
    <property type="entry name" value="HisK_dim/P_sf"/>
</dbReference>
<dbReference type="SUPFAM" id="SSF55874">
    <property type="entry name" value="ATPase domain of HSP90 chaperone/DNA topoisomerase II/histidine kinase"/>
    <property type="match status" value="1"/>
</dbReference>
<evidence type="ECO:0000313" key="6">
    <source>
        <dbReference type="EMBL" id="AZU04623.1"/>
    </source>
</evidence>
<dbReference type="SMART" id="SM00387">
    <property type="entry name" value="HATPase_c"/>
    <property type="match status" value="1"/>
</dbReference>
<dbReference type="GO" id="GO:0000155">
    <property type="term" value="F:phosphorelay sensor kinase activity"/>
    <property type="evidence" value="ECO:0007669"/>
    <property type="project" value="InterPro"/>
</dbReference>
<accession>A0A3T0EB07</accession>
<keyword evidence="7" id="KW-1185">Reference proteome</keyword>
<dbReference type="InterPro" id="IPR036890">
    <property type="entry name" value="HATPase_C_sf"/>
</dbReference>
<dbReference type="InterPro" id="IPR005467">
    <property type="entry name" value="His_kinase_dom"/>
</dbReference>
<evidence type="ECO:0000256" key="2">
    <source>
        <dbReference type="ARBA" id="ARBA00012438"/>
    </source>
</evidence>
<evidence type="ECO:0000256" key="5">
    <source>
        <dbReference type="ARBA" id="ARBA00022777"/>
    </source>
</evidence>
<dbReference type="SUPFAM" id="SSF47384">
    <property type="entry name" value="Homodimeric domain of signal transducing histidine kinase"/>
    <property type="match status" value="1"/>
</dbReference>
<evidence type="ECO:0000256" key="3">
    <source>
        <dbReference type="ARBA" id="ARBA00022553"/>
    </source>
</evidence>
<dbReference type="RefSeq" id="WP_170175527.1">
    <property type="nucleotide sequence ID" value="NZ_BMFB01000001.1"/>
</dbReference>
<dbReference type="InterPro" id="IPR004358">
    <property type="entry name" value="Sig_transdc_His_kin-like_C"/>
</dbReference>
<dbReference type="InterPro" id="IPR003661">
    <property type="entry name" value="HisK_dim/P_dom"/>
</dbReference>
<proteinExistence type="predicted"/>
<dbReference type="CDD" id="cd00130">
    <property type="entry name" value="PAS"/>
    <property type="match status" value="1"/>
</dbReference>
<keyword evidence="5 6" id="KW-0418">Kinase</keyword>
<dbReference type="InterPro" id="IPR003594">
    <property type="entry name" value="HATPase_dom"/>
</dbReference>
<reference evidence="6 7" key="1">
    <citation type="submission" date="2016-12" db="EMBL/GenBank/DDBJ databases">
        <title>The genome of dimorphic prosthecate Glycocaulis alkaliphilus 6b-8t, isolated from crude oil dictates its adaptability in petroleum environments.</title>
        <authorList>
            <person name="Wu X.-L."/>
            <person name="Geng S."/>
        </authorList>
    </citation>
    <scope>NUCLEOTIDE SEQUENCE [LARGE SCALE GENOMIC DNA]</scope>
    <source>
        <strain evidence="6 7">6B-8</strain>
    </source>
</reference>
<dbReference type="CDD" id="cd00082">
    <property type="entry name" value="HisKA"/>
    <property type="match status" value="1"/>
</dbReference>
<dbReference type="Proteomes" id="UP000286954">
    <property type="component" value="Chromosome"/>
</dbReference>
<dbReference type="PANTHER" id="PTHR43047:SF72">
    <property type="entry name" value="OSMOSENSING HISTIDINE PROTEIN KINASE SLN1"/>
    <property type="match status" value="1"/>
</dbReference>
<dbReference type="EC" id="2.7.13.3" evidence="2"/>
<dbReference type="SMART" id="SM00388">
    <property type="entry name" value="HisKA"/>
    <property type="match status" value="1"/>
</dbReference>
<comment type="catalytic activity">
    <reaction evidence="1">
        <text>ATP + protein L-histidine = ADP + protein N-phospho-L-histidine.</text>
        <dbReference type="EC" id="2.7.13.3"/>
    </reaction>
</comment>
<keyword evidence="4" id="KW-0808">Transferase</keyword>
<dbReference type="GO" id="GO:0005886">
    <property type="term" value="C:plasma membrane"/>
    <property type="evidence" value="ECO:0007669"/>
    <property type="project" value="TreeGrafter"/>
</dbReference>
<dbReference type="AlphaFoldDB" id="A0A3T0EB07"/>
<keyword evidence="3" id="KW-0597">Phosphoprotein</keyword>